<evidence type="ECO:0000313" key="2">
    <source>
        <dbReference type="EMBL" id="SDG49818.1"/>
    </source>
</evidence>
<dbReference type="STRING" id="470826.SAMN04488027_102224"/>
<feature type="transmembrane region" description="Helical" evidence="1">
    <location>
        <begin position="97"/>
        <end position="120"/>
    </location>
</feature>
<sequence>MENDEKKISKFGQMPKKAISWRAIFGGLVTVFSIMLLLNLIGIAIGFGAIDPAEEQNALSGVGTGAIIWWILSNILALFVGARLASRAGVSFTDKGGIMQGFLTWALYCLLSCLLVFTAVGKVISGVGNAISFAALQASEVMVNEHTQDDGNDFEISDISWQEARAEFYALLEDTEKKALDPDRLESKAEDVAETAENQAVDAAKNPAALEEEVNKVFEKAEEEFSQSLEALDREALVNILVNRSDLSEQEARKTVNNYVDTYKGVKSEAKAFLNNAQKELAEKAEAAAEAASQAALYLSITLILGIIVAAFGGLTGVRSLRNEYRDQLNDKY</sequence>
<feature type="transmembrane region" description="Helical" evidence="1">
    <location>
        <begin position="21"/>
        <end position="47"/>
    </location>
</feature>
<dbReference type="AlphaFoldDB" id="A0A1G7UR47"/>
<feature type="transmembrane region" description="Helical" evidence="1">
    <location>
        <begin position="67"/>
        <end position="85"/>
    </location>
</feature>
<accession>A0A1G7UR47</accession>
<keyword evidence="3" id="KW-1185">Reference proteome</keyword>
<keyword evidence="1" id="KW-0472">Membrane</keyword>
<protein>
    <submittedName>
        <fullName evidence="2">Uncharacterized protein</fullName>
    </submittedName>
</protein>
<dbReference type="OrthoDB" id="2154696at2"/>
<evidence type="ECO:0000256" key="1">
    <source>
        <dbReference type="SAM" id="Phobius"/>
    </source>
</evidence>
<dbReference type="RefSeq" id="WP_093365320.1">
    <property type="nucleotide sequence ID" value="NZ_FNCW01000002.1"/>
</dbReference>
<proteinExistence type="predicted"/>
<keyword evidence="1" id="KW-0812">Transmembrane</keyword>
<gene>
    <name evidence="2" type="ORF">SAMN04488027_102224</name>
</gene>
<reference evidence="2 3" key="1">
    <citation type="submission" date="2016-10" db="EMBL/GenBank/DDBJ databases">
        <authorList>
            <person name="de Groot N.N."/>
        </authorList>
    </citation>
    <scope>NUCLEOTIDE SEQUENCE [LARGE SCALE GENOMIC DNA]</scope>
    <source>
        <strain evidence="2 3">DSM 19803</strain>
    </source>
</reference>
<name>A0A1G7UR47_9FLAO</name>
<keyword evidence="1" id="KW-1133">Transmembrane helix</keyword>
<dbReference type="Proteomes" id="UP000199296">
    <property type="component" value="Unassembled WGS sequence"/>
</dbReference>
<organism evidence="2 3">
    <name type="scientific">Psychroflexus sediminis</name>
    <dbReference type="NCBI Taxonomy" id="470826"/>
    <lineage>
        <taxon>Bacteria</taxon>
        <taxon>Pseudomonadati</taxon>
        <taxon>Bacteroidota</taxon>
        <taxon>Flavobacteriia</taxon>
        <taxon>Flavobacteriales</taxon>
        <taxon>Flavobacteriaceae</taxon>
        <taxon>Psychroflexus</taxon>
    </lineage>
</organism>
<feature type="transmembrane region" description="Helical" evidence="1">
    <location>
        <begin position="295"/>
        <end position="318"/>
    </location>
</feature>
<dbReference type="EMBL" id="FNCW01000002">
    <property type="protein sequence ID" value="SDG49818.1"/>
    <property type="molecule type" value="Genomic_DNA"/>
</dbReference>
<evidence type="ECO:0000313" key="3">
    <source>
        <dbReference type="Proteomes" id="UP000199296"/>
    </source>
</evidence>